<dbReference type="Gene3D" id="3.40.50.150">
    <property type="entry name" value="Vaccinia Virus protein VP39"/>
    <property type="match status" value="1"/>
</dbReference>
<dbReference type="Pfam" id="PF11861">
    <property type="entry name" value="DUF3381"/>
    <property type="match status" value="1"/>
</dbReference>
<feature type="binding site" evidence="8">
    <location>
        <position position="60"/>
    </location>
    <ligand>
        <name>S-adenosyl-L-methionine</name>
        <dbReference type="ChEBI" id="CHEBI:59789"/>
    </ligand>
</feature>
<name>A0A5E8C7S0_9ASCO</name>
<evidence type="ECO:0000256" key="9">
    <source>
        <dbReference type="SAM" id="MobiDB-lite"/>
    </source>
</evidence>
<feature type="compositionally biased region" description="Acidic residues" evidence="9">
    <location>
        <begin position="525"/>
        <end position="537"/>
    </location>
</feature>
<dbReference type="PANTHER" id="PTHR10920">
    <property type="entry name" value="RIBOSOMAL RNA METHYLTRANSFERASE"/>
    <property type="match status" value="1"/>
</dbReference>
<feature type="compositionally biased region" description="Acidic residues" evidence="9">
    <location>
        <begin position="335"/>
        <end position="349"/>
    </location>
</feature>
<feature type="domain" description="DUF3381" evidence="12">
    <location>
        <begin position="236"/>
        <end position="384"/>
    </location>
</feature>
<evidence type="ECO:0000256" key="7">
    <source>
        <dbReference type="ARBA" id="ARBA00023242"/>
    </source>
</evidence>
<feature type="compositionally biased region" description="Polar residues" evidence="9">
    <location>
        <begin position="542"/>
        <end position="557"/>
    </location>
</feature>
<dbReference type="GO" id="GO:0000466">
    <property type="term" value="P:maturation of 5.8S rRNA from tricistronic rRNA transcript (SSU-rRNA, 5.8S rRNA, LSU-rRNA)"/>
    <property type="evidence" value="ECO:0007669"/>
    <property type="project" value="TreeGrafter"/>
</dbReference>
<dbReference type="HAMAP" id="MF_03163">
    <property type="entry name" value="RNA_methyltr_E_SPB1"/>
    <property type="match status" value="1"/>
</dbReference>
<feature type="binding site" evidence="8">
    <location>
        <position position="78"/>
    </location>
    <ligand>
        <name>S-adenosyl-L-methionine</name>
        <dbReference type="ChEBI" id="CHEBI:59789"/>
    </ligand>
</feature>
<evidence type="ECO:0000259" key="11">
    <source>
        <dbReference type="Pfam" id="PF07780"/>
    </source>
</evidence>
<feature type="compositionally biased region" description="Polar residues" evidence="9">
    <location>
        <begin position="575"/>
        <end position="584"/>
    </location>
</feature>
<dbReference type="Proteomes" id="UP000398389">
    <property type="component" value="Unassembled WGS sequence"/>
</dbReference>
<dbReference type="InterPro" id="IPR029063">
    <property type="entry name" value="SAM-dependent_MTases_sf"/>
</dbReference>
<feature type="compositionally biased region" description="Basic residues" evidence="9">
    <location>
        <begin position="825"/>
        <end position="834"/>
    </location>
</feature>
<evidence type="ECO:0000256" key="5">
    <source>
        <dbReference type="ARBA" id="ARBA00022679"/>
    </source>
</evidence>
<keyword evidence="14" id="KW-1185">Reference proteome</keyword>
<comment type="similarity">
    <text evidence="8">Belongs to the class I-like SAM-binding methyltransferase superfamily. RNA methyltransferase RlmE family. SPB1 subfamily.</text>
</comment>
<feature type="compositionally biased region" description="Basic residues" evidence="9">
    <location>
        <begin position="366"/>
        <end position="376"/>
    </location>
</feature>
<evidence type="ECO:0000256" key="1">
    <source>
        <dbReference type="ARBA" id="ARBA00004604"/>
    </source>
</evidence>
<dbReference type="HAMAP" id="MF_01547">
    <property type="entry name" value="RNA_methyltr_E"/>
    <property type="match status" value="1"/>
</dbReference>
<feature type="compositionally biased region" description="Acidic residues" evidence="9">
    <location>
        <begin position="592"/>
        <end position="628"/>
    </location>
</feature>
<dbReference type="GO" id="GO:0005730">
    <property type="term" value="C:nucleolus"/>
    <property type="evidence" value="ECO:0007669"/>
    <property type="project" value="UniProtKB-SubCell"/>
</dbReference>
<dbReference type="InterPro" id="IPR028589">
    <property type="entry name" value="SPB1-like"/>
</dbReference>
<dbReference type="InterPro" id="IPR012920">
    <property type="entry name" value="rRNA_MeTfrase_SPB1-like_C"/>
</dbReference>
<protein>
    <submittedName>
        <fullName evidence="13">Uncharacterized protein</fullName>
    </submittedName>
</protein>
<feature type="binding site" evidence="8">
    <location>
        <position position="58"/>
    </location>
    <ligand>
        <name>S-adenosyl-L-methionine</name>
        <dbReference type="ChEBI" id="CHEBI:59789"/>
    </ligand>
</feature>
<dbReference type="GeneID" id="43584780"/>
<evidence type="ECO:0000256" key="6">
    <source>
        <dbReference type="ARBA" id="ARBA00022691"/>
    </source>
</evidence>
<dbReference type="InterPro" id="IPR002877">
    <property type="entry name" value="RNA_MeTrfase_FtsJ_dom"/>
</dbReference>
<accession>A0A5E8C7S0</accession>
<evidence type="ECO:0000313" key="14">
    <source>
        <dbReference type="Proteomes" id="UP000398389"/>
    </source>
</evidence>
<evidence type="ECO:0000256" key="4">
    <source>
        <dbReference type="ARBA" id="ARBA00022603"/>
    </source>
</evidence>
<dbReference type="GO" id="GO:0016435">
    <property type="term" value="F:rRNA (guanine) methyltransferase activity"/>
    <property type="evidence" value="ECO:0007669"/>
    <property type="project" value="TreeGrafter"/>
</dbReference>
<dbReference type="Pfam" id="PF07780">
    <property type="entry name" value="Spb1_C"/>
    <property type="match status" value="1"/>
</dbReference>
<evidence type="ECO:0000313" key="13">
    <source>
        <dbReference type="EMBL" id="VVT57958.1"/>
    </source>
</evidence>
<dbReference type="InterPro" id="IPR015507">
    <property type="entry name" value="rRNA-MeTfrase_E"/>
</dbReference>
<dbReference type="GO" id="GO:0000463">
    <property type="term" value="P:maturation of LSU-rRNA from tricistronic rRNA transcript (SSU-rRNA, 5.8S rRNA, LSU-rRNA)"/>
    <property type="evidence" value="ECO:0007669"/>
    <property type="project" value="TreeGrafter"/>
</dbReference>
<proteinExistence type="inferred from homology"/>
<dbReference type="SUPFAM" id="SSF53335">
    <property type="entry name" value="S-adenosyl-L-methionine-dependent methyltransferases"/>
    <property type="match status" value="1"/>
</dbReference>
<comment type="subcellular location">
    <subcellularLocation>
        <location evidence="1 8">Nucleus</location>
        <location evidence="1 8">Nucleolus</location>
    </subcellularLocation>
</comment>
<feature type="domain" description="Ribosomal RNA methyltransferase FtsJ" evidence="10">
    <location>
        <begin position="25"/>
        <end position="202"/>
    </location>
</feature>
<feature type="binding site" evidence="8">
    <location>
        <position position="94"/>
    </location>
    <ligand>
        <name>S-adenosyl-L-methionine</name>
        <dbReference type="ChEBI" id="CHEBI:59789"/>
    </ligand>
</feature>
<dbReference type="InterPro" id="IPR050082">
    <property type="entry name" value="RNA_methyltr_RlmE"/>
</dbReference>
<evidence type="ECO:0000259" key="12">
    <source>
        <dbReference type="Pfam" id="PF11861"/>
    </source>
</evidence>
<evidence type="ECO:0000259" key="10">
    <source>
        <dbReference type="Pfam" id="PF01728"/>
    </source>
</evidence>
<dbReference type="GO" id="GO:0030687">
    <property type="term" value="C:preribosome, large subunit precursor"/>
    <property type="evidence" value="ECO:0007669"/>
    <property type="project" value="TreeGrafter"/>
</dbReference>
<keyword evidence="4 8" id="KW-0489">Methyltransferase</keyword>
<evidence type="ECO:0000256" key="8">
    <source>
        <dbReference type="HAMAP-Rule" id="MF_03163"/>
    </source>
</evidence>
<keyword evidence="7 8" id="KW-0539">Nucleus</keyword>
<keyword evidence="6 8" id="KW-0949">S-adenosyl-L-methionine</keyword>
<gene>
    <name evidence="13" type="ORF">SAPINGB_P005966</name>
</gene>
<evidence type="ECO:0000256" key="3">
    <source>
        <dbReference type="ARBA" id="ARBA00022552"/>
    </source>
</evidence>
<keyword evidence="3 8" id="KW-0698">rRNA processing</keyword>
<feature type="compositionally biased region" description="Basic and acidic residues" evidence="9">
    <location>
        <begin position="350"/>
        <end position="365"/>
    </location>
</feature>
<feature type="domain" description="Ribosomal RNA methyltransferase SPB1-like C-terminal" evidence="11">
    <location>
        <begin position="611"/>
        <end position="830"/>
    </location>
</feature>
<feature type="binding site" evidence="8">
    <location>
        <position position="119"/>
    </location>
    <ligand>
        <name>S-adenosyl-L-methionine</name>
        <dbReference type="ChEBI" id="CHEBI:59789"/>
    </ligand>
</feature>
<feature type="compositionally biased region" description="Basic residues" evidence="9">
    <location>
        <begin position="800"/>
        <end position="811"/>
    </location>
</feature>
<feature type="region of interest" description="Disordered" evidence="9">
    <location>
        <begin position="775"/>
        <end position="834"/>
    </location>
</feature>
<dbReference type="RefSeq" id="XP_031856571.1">
    <property type="nucleotide sequence ID" value="XM_032000680.1"/>
</dbReference>
<dbReference type="OrthoDB" id="1287559at2759"/>
<evidence type="ECO:0000256" key="2">
    <source>
        <dbReference type="ARBA" id="ARBA00022517"/>
    </source>
</evidence>
<feature type="active site" description="Proton acceptor" evidence="8">
    <location>
        <position position="159"/>
    </location>
</feature>
<dbReference type="InterPro" id="IPR024576">
    <property type="entry name" value="rRNA_MeTfrase_Spb1_DUF3381"/>
</dbReference>
<feature type="region of interest" description="Disordered" evidence="9">
    <location>
        <begin position="573"/>
        <end position="648"/>
    </location>
</feature>
<feature type="compositionally biased region" description="Basic residues" evidence="9">
    <location>
        <begin position="775"/>
        <end position="784"/>
    </location>
</feature>
<dbReference type="AlphaFoldDB" id="A0A5E8C7S0"/>
<keyword evidence="2 8" id="KW-0690">Ribosome biogenesis</keyword>
<feature type="region of interest" description="Disordered" evidence="9">
    <location>
        <begin position="334"/>
        <end position="378"/>
    </location>
</feature>
<dbReference type="EMBL" id="CABVLU010000005">
    <property type="protein sequence ID" value="VVT57958.1"/>
    <property type="molecule type" value="Genomic_DNA"/>
</dbReference>
<keyword evidence="5 8" id="KW-0808">Transferase</keyword>
<sequence length="834" mass="95574">MGKAQKKHGKGRLDKYYRTAKEKGYRARSSFKIIQINDKFGHFLEKSRCVIDLCAAPGSWCQVAAERCPANSLIIGVDLDRIKPIPNVITFQSDITTEHCRSELRAYMKTWKADAVLHDGAPNVGKDWSQDAFTQSELVLQSLKLAIEFLRPNGIFVTKVFRSKDYNKLMWIFQQFFEKVEATKPPSSRNVSAEIFVVCRNFKAPKKIDPKLLDSSYVFEDIQQVNNESFEKLLNPEKKKRKREGYEEGDYTQFHDVSVMEYIKTKDPVQLLGTKSAFSFDKKDPELKPVRDLESTTPELLECMKDLKVLGRREFRLLLKWRKEARKAIGLDAKPEDEEAKAEEPEVDEETRIDNELENLKEKAQQKQKREKRKLNEKKQKEIVKMQLDMVSDMRMGTEVDDQGKSLFDLTAAERTGKIPTLLKGKKALLDSEETRDDLEVAGIEKASDLAQFQYDDRSDAEVVDDMEDEMDAMYEEFKERQAQKSSAYRSKKARESGYDEEWYGIKENGSDDDDDDKDGVRLEDDSDEEDFESDEEGYSKNIINTLKPKTTASGLSSKAALFFTDPLFRDVDLTASSEAPSKKTSSKGGDEDQEDDDDEGQEQGEQEDDEESEDEIDYLSDSDDEKDQEGKEWDEGDEEEGSPAPEIVTAQAMTIAHDLALGNINKHRLIDEGFNRYAFRDRDGLPEWFLEDEEKHNRVLKPVTKEAAEAVKAKLKALNARPIKKIAEAKARKQMRRVKRLEKLRKKTDLINEDDALSERDKADEISKLTKKLATSKKNKKSDKPKVKLVVAKGGNRGLKGRPKGIKGKYKMVDGTLKKEQRALKRIQKSRKK</sequence>
<dbReference type="PANTHER" id="PTHR10920:SF13">
    <property type="entry name" value="PRE-RRNA 2'-O-RIBOSE RNA METHYLTRANSFERASE FTSJ3"/>
    <property type="match status" value="1"/>
</dbReference>
<organism evidence="13 14">
    <name type="scientific">Magnusiomyces paraingens</name>
    <dbReference type="NCBI Taxonomy" id="2606893"/>
    <lineage>
        <taxon>Eukaryota</taxon>
        <taxon>Fungi</taxon>
        <taxon>Dikarya</taxon>
        <taxon>Ascomycota</taxon>
        <taxon>Saccharomycotina</taxon>
        <taxon>Dipodascomycetes</taxon>
        <taxon>Dipodascales</taxon>
        <taxon>Dipodascaceae</taxon>
        <taxon>Magnusiomyces</taxon>
    </lineage>
</organism>
<dbReference type="Pfam" id="PF01728">
    <property type="entry name" value="FtsJ"/>
    <property type="match status" value="1"/>
</dbReference>
<reference evidence="13 14" key="1">
    <citation type="submission" date="2019-09" db="EMBL/GenBank/DDBJ databases">
        <authorList>
            <person name="Brejova B."/>
        </authorList>
    </citation>
    <scope>NUCLEOTIDE SEQUENCE [LARGE SCALE GENOMIC DNA]</scope>
</reference>
<dbReference type="GO" id="GO:0008650">
    <property type="term" value="F:rRNA (uridine-2'-O-)-methyltransferase activity"/>
    <property type="evidence" value="ECO:0007669"/>
    <property type="project" value="TreeGrafter"/>
</dbReference>
<feature type="region of interest" description="Disordered" evidence="9">
    <location>
        <begin position="479"/>
        <end position="557"/>
    </location>
</feature>
<dbReference type="FunFam" id="3.40.50.150:FF:000004">
    <property type="entry name" value="AdoMet-dependent rRNA methyltransferase SPB1"/>
    <property type="match status" value="1"/>
</dbReference>